<feature type="region of interest" description="Disordered" evidence="1">
    <location>
        <begin position="1"/>
        <end position="188"/>
    </location>
</feature>
<feature type="compositionally biased region" description="Low complexity" evidence="1">
    <location>
        <begin position="153"/>
        <end position="176"/>
    </location>
</feature>
<dbReference type="Gene3D" id="1.10.238.10">
    <property type="entry name" value="EF-hand"/>
    <property type="match status" value="1"/>
</dbReference>
<evidence type="ECO:0000259" key="2">
    <source>
        <dbReference type="PROSITE" id="PS50222"/>
    </source>
</evidence>
<proteinExistence type="predicted"/>
<keyword evidence="4" id="KW-1185">Reference proteome</keyword>
<feature type="compositionally biased region" description="Basic and acidic residues" evidence="1">
    <location>
        <begin position="53"/>
        <end position="64"/>
    </location>
</feature>
<evidence type="ECO:0000313" key="4">
    <source>
        <dbReference type="Proteomes" id="UP001190700"/>
    </source>
</evidence>
<dbReference type="GO" id="GO:0005509">
    <property type="term" value="F:calcium ion binding"/>
    <property type="evidence" value="ECO:0007669"/>
    <property type="project" value="InterPro"/>
</dbReference>
<dbReference type="Proteomes" id="UP001190700">
    <property type="component" value="Unassembled WGS sequence"/>
</dbReference>
<dbReference type="PROSITE" id="PS50222">
    <property type="entry name" value="EF_HAND_2"/>
    <property type="match status" value="1"/>
</dbReference>
<comment type="caution">
    <text evidence="3">The sequence shown here is derived from an EMBL/GenBank/DDBJ whole genome shotgun (WGS) entry which is preliminary data.</text>
</comment>
<gene>
    <name evidence="3" type="ORF">CYMTET_50882</name>
</gene>
<evidence type="ECO:0000313" key="3">
    <source>
        <dbReference type="EMBL" id="KAK3239173.1"/>
    </source>
</evidence>
<protein>
    <recommendedName>
        <fullName evidence="2">EF-hand domain-containing protein</fullName>
    </recommendedName>
</protein>
<accession>A0AAE0BM66</accession>
<organism evidence="3 4">
    <name type="scientific">Cymbomonas tetramitiformis</name>
    <dbReference type="NCBI Taxonomy" id="36881"/>
    <lineage>
        <taxon>Eukaryota</taxon>
        <taxon>Viridiplantae</taxon>
        <taxon>Chlorophyta</taxon>
        <taxon>Pyramimonadophyceae</taxon>
        <taxon>Pyramimonadales</taxon>
        <taxon>Pyramimonadaceae</taxon>
        <taxon>Cymbomonas</taxon>
    </lineage>
</organism>
<dbReference type="InterPro" id="IPR002048">
    <property type="entry name" value="EF_hand_dom"/>
</dbReference>
<name>A0AAE0BM66_9CHLO</name>
<feature type="compositionally biased region" description="Polar residues" evidence="1">
    <location>
        <begin position="120"/>
        <end position="152"/>
    </location>
</feature>
<sequence>MADQDPFRGSPSIPYRDSLVSPSHPSEPTVRQPFDSSSPGFPNFSQPPPLTAARDRGTSVEVRPDLAPNVFAQPNRRKPGRQGFVEAIPVAQAEPVAWPQSKDSEPARAPSAQDGLGANKQPQPGPNFSQGQASTPHSNPPQQARSGAEQSATSSYHTSSPGGSSPSLRASTSPTPSRGPPPPPASANVAEVRPLTKAASVWGLDDDVVAGWFAFVDVNGDGLVEAPDAANFLRRSGLSTTTLAWVWEHAAIRRTRQLNPWEFGLALRSLTNQHPAVSAASSRPQMRVRGGSAL</sequence>
<evidence type="ECO:0000256" key="1">
    <source>
        <dbReference type="SAM" id="MobiDB-lite"/>
    </source>
</evidence>
<feature type="domain" description="EF-hand" evidence="2">
    <location>
        <begin position="204"/>
        <end position="239"/>
    </location>
</feature>
<dbReference type="EMBL" id="LGRX02034004">
    <property type="protein sequence ID" value="KAK3239173.1"/>
    <property type="molecule type" value="Genomic_DNA"/>
</dbReference>
<dbReference type="AlphaFoldDB" id="A0AAE0BM66"/>
<dbReference type="InterPro" id="IPR011992">
    <property type="entry name" value="EF-hand-dom_pair"/>
</dbReference>
<reference evidence="3 4" key="1">
    <citation type="journal article" date="2015" name="Genome Biol. Evol.">
        <title>Comparative Genomics of a Bacterivorous Green Alga Reveals Evolutionary Causalities and Consequences of Phago-Mixotrophic Mode of Nutrition.</title>
        <authorList>
            <person name="Burns J.A."/>
            <person name="Paasch A."/>
            <person name="Narechania A."/>
            <person name="Kim E."/>
        </authorList>
    </citation>
    <scope>NUCLEOTIDE SEQUENCE [LARGE SCALE GENOMIC DNA]</scope>
    <source>
        <strain evidence="3 4">PLY_AMNH</strain>
    </source>
</reference>
<feature type="compositionally biased region" description="Polar residues" evidence="1">
    <location>
        <begin position="34"/>
        <end position="44"/>
    </location>
</feature>
<dbReference type="SUPFAM" id="SSF47473">
    <property type="entry name" value="EF-hand"/>
    <property type="match status" value="1"/>
</dbReference>